<dbReference type="SUPFAM" id="SSF46785">
    <property type="entry name" value="Winged helix' DNA-binding domain"/>
    <property type="match status" value="1"/>
</dbReference>
<dbReference type="RefSeq" id="WP_093832474.1">
    <property type="nucleotide sequence ID" value="NZ_JAVRES010000004.1"/>
</dbReference>
<evidence type="ECO:0000256" key="3">
    <source>
        <dbReference type="ARBA" id="ARBA00023163"/>
    </source>
</evidence>
<dbReference type="GO" id="GO:0003677">
    <property type="term" value="F:DNA binding"/>
    <property type="evidence" value="ECO:0007669"/>
    <property type="project" value="UniProtKB-KW"/>
</dbReference>
<keyword evidence="3" id="KW-0804">Transcription</keyword>
<evidence type="ECO:0000313" key="5">
    <source>
        <dbReference type="EMBL" id="MDT0435719.1"/>
    </source>
</evidence>
<sequence>MSQTHPTAPVASQRIAELIRDRILSGQLPPGTRIVQDELAEELDSSRLPVREALRILQSTGLVTLRANHGAWVSSMTLRDCTLSYQMRERLEPLLLAESMPLLTADHFDRLRALQAEIEATDDVEEFLVLDRRLHWLTYQAQDTGQLTHTVARLWDTTQHYRRAFTHLTARERKWITNAEHHLLIQALEDTDSASAQNVLTTHIRRTRLELTHHPAVFA</sequence>
<dbReference type="InterPro" id="IPR008920">
    <property type="entry name" value="TF_FadR/GntR_C"/>
</dbReference>
<accession>A0ABD5ENV3</accession>
<evidence type="ECO:0000256" key="1">
    <source>
        <dbReference type="ARBA" id="ARBA00023015"/>
    </source>
</evidence>
<dbReference type="PROSITE" id="PS50949">
    <property type="entry name" value="HTH_GNTR"/>
    <property type="match status" value="1"/>
</dbReference>
<reference evidence="6" key="1">
    <citation type="submission" date="2023-07" db="EMBL/GenBank/DDBJ databases">
        <title>30 novel species of actinomycetes from the DSMZ collection.</title>
        <authorList>
            <person name="Nouioui I."/>
        </authorList>
    </citation>
    <scope>NUCLEOTIDE SEQUENCE [LARGE SCALE GENOMIC DNA]</scope>
    <source>
        <strain evidence="6">DSM 41981</strain>
    </source>
</reference>
<comment type="caution">
    <text evidence="5">The sequence shown here is derived from an EMBL/GenBank/DDBJ whole genome shotgun (WGS) entry which is preliminary data.</text>
</comment>
<dbReference type="InterPro" id="IPR036390">
    <property type="entry name" value="WH_DNA-bd_sf"/>
</dbReference>
<keyword evidence="6" id="KW-1185">Reference proteome</keyword>
<gene>
    <name evidence="5" type="ORF">RM877_13590</name>
</gene>
<dbReference type="PANTHER" id="PTHR43537:SF24">
    <property type="entry name" value="GLUCONATE OPERON TRANSCRIPTIONAL REPRESSOR"/>
    <property type="match status" value="1"/>
</dbReference>
<dbReference type="SMART" id="SM00345">
    <property type="entry name" value="HTH_GNTR"/>
    <property type="match status" value="1"/>
</dbReference>
<evidence type="ECO:0000313" key="6">
    <source>
        <dbReference type="Proteomes" id="UP001183535"/>
    </source>
</evidence>
<dbReference type="InterPro" id="IPR036388">
    <property type="entry name" value="WH-like_DNA-bd_sf"/>
</dbReference>
<dbReference type="CDD" id="cd07377">
    <property type="entry name" value="WHTH_GntR"/>
    <property type="match status" value="1"/>
</dbReference>
<dbReference type="Gene3D" id="1.10.10.10">
    <property type="entry name" value="Winged helix-like DNA-binding domain superfamily/Winged helix DNA-binding domain"/>
    <property type="match status" value="1"/>
</dbReference>
<evidence type="ECO:0000256" key="2">
    <source>
        <dbReference type="ARBA" id="ARBA00023125"/>
    </source>
</evidence>
<dbReference type="Pfam" id="PF07729">
    <property type="entry name" value="FCD"/>
    <property type="match status" value="1"/>
</dbReference>
<dbReference type="InterPro" id="IPR000524">
    <property type="entry name" value="Tscrpt_reg_HTH_GntR"/>
</dbReference>
<dbReference type="SMART" id="SM00895">
    <property type="entry name" value="FCD"/>
    <property type="match status" value="1"/>
</dbReference>
<dbReference type="InterPro" id="IPR011711">
    <property type="entry name" value="GntR_C"/>
</dbReference>
<protein>
    <submittedName>
        <fullName evidence="5">GntR family transcriptional regulator</fullName>
    </submittedName>
</protein>
<proteinExistence type="predicted"/>
<dbReference type="EMBL" id="JAVRES010000004">
    <property type="protein sequence ID" value="MDT0435719.1"/>
    <property type="molecule type" value="Genomic_DNA"/>
</dbReference>
<organism evidence="5 6">
    <name type="scientific">Streptomyces doudnae</name>
    <dbReference type="NCBI Taxonomy" id="3075536"/>
    <lineage>
        <taxon>Bacteria</taxon>
        <taxon>Bacillati</taxon>
        <taxon>Actinomycetota</taxon>
        <taxon>Actinomycetes</taxon>
        <taxon>Kitasatosporales</taxon>
        <taxon>Streptomycetaceae</taxon>
        <taxon>Streptomyces</taxon>
    </lineage>
</organism>
<dbReference type="Proteomes" id="UP001183535">
    <property type="component" value="Unassembled WGS sequence"/>
</dbReference>
<dbReference type="AlphaFoldDB" id="A0ABD5ENV3"/>
<name>A0ABD5ENV3_9ACTN</name>
<evidence type="ECO:0000259" key="4">
    <source>
        <dbReference type="PROSITE" id="PS50949"/>
    </source>
</evidence>
<feature type="domain" description="HTH gntR-type" evidence="4">
    <location>
        <begin position="9"/>
        <end position="76"/>
    </location>
</feature>
<keyword evidence="2" id="KW-0238">DNA-binding</keyword>
<keyword evidence="1" id="KW-0805">Transcription regulation</keyword>
<dbReference type="Gene3D" id="1.20.120.530">
    <property type="entry name" value="GntR ligand-binding domain-like"/>
    <property type="match status" value="1"/>
</dbReference>
<dbReference type="SUPFAM" id="SSF48008">
    <property type="entry name" value="GntR ligand-binding domain-like"/>
    <property type="match status" value="1"/>
</dbReference>
<dbReference type="PANTHER" id="PTHR43537">
    <property type="entry name" value="TRANSCRIPTIONAL REGULATOR, GNTR FAMILY"/>
    <property type="match status" value="1"/>
</dbReference>
<dbReference type="Pfam" id="PF00392">
    <property type="entry name" value="GntR"/>
    <property type="match status" value="1"/>
</dbReference>